<dbReference type="Proteomes" id="UP000253208">
    <property type="component" value="Unassembled WGS sequence"/>
</dbReference>
<dbReference type="Pfam" id="PF00156">
    <property type="entry name" value="Pribosyltran"/>
    <property type="match status" value="1"/>
</dbReference>
<dbReference type="Gene3D" id="3.40.50.2020">
    <property type="match status" value="1"/>
</dbReference>
<gene>
    <name evidence="4" type="ORF">C4886_07835</name>
</gene>
<evidence type="ECO:0000259" key="2">
    <source>
        <dbReference type="Pfam" id="PF00156"/>
    </source>
</evidence>
<dbReference type="InterPro" id="IPR044005">
    <property type="entry name" value="DZR_2"/>
</dbReference>
<dbReference type="AlphaFoldDB" id="A0A367G224"/>
<evidence type="ECO:0000256" key="1">
    <source>
        <dbReference type="ARBA" id="ARBA00008007"/>
    </source>
</evidence>
<evidence type="ECO:0000313" key="4">
    <source>
        <dbReference type="EMBL" id="RCH44273.1"/>
    </source>
</evidence>
<accession>A0A367G224</accession>
<protein>
    <submittedName>
        <fullName evidence="4">ComF family protein</fullName>
    </submittedName>
</protein>
<feature type="domain" description="Phosphoribosyltransferase" evidence="2">
    <location>
        <begin position="92"/>
        <end position="224"/>
    </location>
</feature>
<evidence type="ECO:0000259" key="3">
    <source>
        <dbReference type="Pfam" id="PF18912"/>
    </source>
</evidence>
<feature type="domain" description="Double zinc ribbon" evidence="3">
    <location>
        <begin position="1"/>
        <end position="55"/>
    </location>
</feature>
<organism evidence="4 5">
    <name type="scientific">Blautia obeum</name>
    <dbReference type="NCBI Taxonomy" id="40520"/>
    <lineage>
        <taxon>Bacteria</taxon>
        <taxon>Bacillati</taxon>
        <taxon>Bacillota</taxon>
        <taxon>Clostridia</taxon>
        <taxon>Lachnospirales</taxon>
        <taxon>Lachnospiraceae</taxon>
        <taxon>Blautia</taxon>
    </lineage>
</organism>
<dbReference type="PANTHER" id="PTHR47505">
    <property type="entry name" value="DNA UTILIZATION PROTEIN YHGH"/>
    <property type="match status" value="1"/>
</dbReference>
<name>A0A367G224_9FIRM</name>
<proteinExistence type="inferred from homology"/>
<dbReference type="PANTHER" id="PTHR47505:SF1">
    <property type="entry name" value="DNA UTILIZATION PROTEIN YHGH"/>
    <property type="match status" value="1"/>
</dbReference>
<sequence length="225" mass="26085">MLYPKKCPLCHQILKEKDRLICPECSGKVRPISGPRCMKCGRPVRMEEEYCEDCRKGAHHFTEGRSIFWYGEVWRQSLVRFKYYGCREYGDFYAKAMSVFGKKYLERWKPDLIVPVPLHPRKKRMRGFNQAAYLAERLSVLTGIPWNEHLVKKIRSTRSQKKLNAIQRRQNLKNAYQVTEKIPGFSVLVVDDVYTTGSTADAMAMCLLEAGAEKVYFLTICAGRA</sequence>
<dbReference type="InterPro" id="IPR029057">
    <property type="entry name" value="PRTase-like"/>
</dbReference>
<dbReference type="InterPro" id="IPR000836">
    <property type="entry name" value="PRTase_dom"/>
</dbReference>
<dbReference type="Pfam" id="PF18912">
    <property type="entry name" value="DZR_2"/>
    <property type="match status" value="1"/>
</dbReference>
<evidence type="ECO:0000313" key="5">
    <source>
        <dbReference type="Proteomes" id="UP000253208"/>
    </source>
</evidence>
<dbReference type="SUPFAM" id="SSF53271">
    <property type="entry name" value="PRTase-like"/>
    <property type="match status" value="1"/>
</dbReference>
<reference evidence="4 5" key="1">
    <citation type="submission" date="2018-02" db="EMBL/GenBank/DDBJ databases">
        <title>Complete genome sequencing of Faecalibacterium prausnitzii strains isolated from the human gut.</title>
        <authorList>
            <person name="Fitzgerald B.C."/>
            <person name="Shkoporov A.N."/>
            <person name="Ross P.R."/>
            <person name="Hill C."/>
        </authorList>
    </citation>
    <scope>NUCLEOTIDE SEQUENCE [LARGE SCALE GENOMIC DNA]</scope>
    <source>
        <strain evidence="4 5">APC942/31-1</strain>
    </source>
</reference>
<dbReference type="EMBL" id="PSQG01000009">
    <property type="protein sequence ID" value="RCH44273.1"/>
    <property type="molecule type" value="Genomic_DNA"/>
</dbReference>
<comment type="caution">
    <text evidence="4">The sequence shown here is derived from an EMBL/GenBank/DDBJ whole genome shotgun (WGS) entry which is preliminary data.</text>
</comment>
<dbReference type="InterPro" id="IPR051910">
    <property type="entry name" value="ComF/GntX_DNA_util-trans"/>
</dbReference>
<comment type="similarity">
    <text evidence="1">Belongs to the ComF/GntX family.</text>
</comment>
<dbReference type="CDD" id="cd06223">
    <property type="entry name" value="PRTases_typeI"/>
    <property type="match status" value="1"/>
</dbReference>